<sequence length="192" mass="22181">MEENSYLSTIRNYVTPSYGLTSYLNVIVQEHTFKKKETIKVSDQYCTGLLFISTGTLRLYTVKDEEETTILFWHHHQFLVPMAALSSYIEGEIFIEFLEDSILMGYHDKHTASLYKVFPEYPKLINTLYQQQLALVIQHTTGLAMLSAKARFHHLMLTSPQLFNLCDLKTIASYLGIHPKVLSRLRSQALNK</sequence>
<keyword evidence="2" id="KW-1185">Reference proteome</keyword>
<gene>
    <name evidence="1" type="ORF">SAMN05421827_1424</name>
</gene>
<dbReference type="STRING" id="405671.SAMN05421827_1424"/>
<evidence type="ECO:0000313" key="1">
    <source>
        <dbReference type="EMBL" id="SDH71247.1"/>
    </source>
</evidence>
<keyword evidence="1" id="KW-0808">Transferase</keyword>
<dbReference type="Proteomes" id="UP000199643">
    <property type="component" value="Unassembled WGS sequence"/>
</dbReference>
<dbReference type="InterPro" id="IPR018490">
    <property type="entry name" value="cNMP-bd_dom_sf"/>
</dbReference>
<reference evidence="2" key="1">
    <citation type="submission" date="2016-10" db="EMBL/GenBank/DDBJ databases">
        <authorList>
            <person name="Varghese N."/>
            <person name="Submissions S."/>
        </authorList>
    </citation>
    <scope>NUCLEOTIDE SEQUENCE [LARGE SCALE GENOMIC DNA]</scope>
    <source>
        <strain evidence="2">DSM 17933</strain>
    </source>
</reference>
<protein>
    <submittedName>
        <fullName evidence="1">cAMP-binding domain of CRP or a regulatory subunit of cAMP-dependent protein kinases</fullName>
    </submittedName>
</protein>
<dbReference type="RefSeq" id="WP_143009151.1">
    <property type="nucleotide sequence ID" value="NZ_FNCH01000042.1"/>
</dbReference>
<name>A0A1G8EMX1_9SPHI</name>
<dbReference type="GO" id="GO:0016301">
    <property type="term" value="F:kinase activity"/>
    <property type="evidence" value="ECO:0007669"/>
    <property type="project" value="UniProtKB-KW"/>
</dbReference>
<proteinExistence type="predicted"/>
<keyword evidence="1" id="KW-0418">Kinase</keyword>
<dbReference type="EMBL" id="FNCH01000042">
    <property type="protein sequence ID" value="SDH71247.1"/>
    <property type="molecule type" value="Genomic_DNA"/>
</dbReference>
<dbReference type="InterPro" id="IPR014710">
    <property type="entry name" value="RmlC-like_jellyroll"/>
</dbReference>
<dbReference type="Gene3D" id="2.60.120.10">
    <property type="entry name" value="Jelly Rolls"/>
    <property type="match status" value="1"/>
</dbReference>
<dbReference type="AlphaFoldDB" id="A0A1G8EMX1"/>
<dbReference type="SUPFAM" id="SSF51206">
    <property type="entry name" value="cAMP-binding domain-like"/>
    <property type="match status" value="1"/>
</dbReference>
<organism evidence="1 2">
    <name type="scientific">Pedobacter terrae</name>
    <dbReference type="NCBI Taxonomy" id="405671"/>
    <lineage>
        <taxon>Bacteria</taxon>
        <taxon>Pseudomonadati</taxon>
        <taxon>Bacteroidota</taxon>
        <taxon>Sphingobacteriia</taxon>
        <taxon>Sphingobacteriales</taxon>
        <taxon>Sphingobacteriaceae</taxon>
        <taxon>Pedobacter</taxon>
    </lineage>
</organism>
<evidence type="ECO:0000313" key="2">
    <source>
        <dbReference type="Proteomes" id="UP000199643"/>
    </source>
</evidence>
<dbReference type="OrthoDB" id="770522at2"/>
<accession>A0A1G8EMX1</accession>